<dbReference type="Pfam" id="PF05258">
    <property type="entry name" value="DciA"/>
    <property type="match status" value="1"/>
</dbReference>
<organism evidence="1 2">
    <name type="scientific">Treponema peruense</name>
    <dbReference type="NCBI Taxonomy" id="2787628"/>
    <lineage>
        <taxon>Bacteria</taxon>
        <taxon>Pseudomonadati</taxon>
        <taxon>Spirochaetota</taxon>
        <taxon>Spirochaetia</taxon>
        <taxon>Spirochaetales</taxon>
        <taxon>Treponemataceae</taxon>
        <taxon>Treponema</taxon>
    </lineage>
</organism>
<dbReference type="EMBL" id="CP064936">
    <property type="protein sequence ID" value="QQA01059.1"/>
    <property type="molecule type" value="Genomic_DNA"/>
</dbReference>
<dbReference type="RefSeq" id="WP_177527762.1">
    <property type="nucleotide sequence ID" value="NZ_CBCSHE010000007.1"/>
</dbReference>
<evidence type="ECO:0000313" key="2">
    <source>
        <dbReference type="Proteomes" id="UP000595224"/>
    </source>
</evidence>
<keyword evidence="2" id="KW-1185">Reference proteome</keyword>
<protein>
    <submittedName>
        <fullName evidence="1">DUF721 domain-containing protein</fullName>
    </submittedName>
</protein>
<dbReference type="InterPro" id="IPR007922">
    <property type="entry name" value="DciA-like"/>
</dbReference>
<dbReference type="AlphaFoldDB" id="A0A7T3V5E3"/>
<evidence type="ECO:0000313" key="1">
    <source>
        <dbReference type="EMBL" id="QQA01059.1"/>
    </source>
</evidence>
<name>A0A7T3V5E3_9SPIR</name>
<proteinExistence type="predicted"/>
<accession>A0A7T3V5E3</accession>
<dbReference type="KEGG" id="tper:IWA51_00020"/>
<reference evidence="1 2" key="1">
    <citation type="submission" date="2020-11" db="EMBL/GenBank/DDBJ databases">
        <title>Treponema Peruensis nv. sp., first commensal Treponema isolated from human feces.</title>
        <authorList>
            <person name="Belkhou C."/>
            <person name="Raes J."/>
        </authorList>
    </citation>
    <scope>NUCLEOTIDE SEQUENCE [LARGE SCALE GENOMIC DNA]</scope>
    <source>
        <strain evidence="1 2">RCC2812</strain>
    </source>
</reference>
<dbReference type="Proteomes" id="UP000595224">
    <property type="component" value="Chromosome"/>
</dbReference>
<gene>
    <name evidence="1" type="ORF">IWA51_00020</name>
</gene>
<sequence>MEEAEKISFVIESAFENIRTANAGDALNIYNVWKNVLCRIKGRSPNEGQKLADHSRVIDYKNGILLVEADHPGWIELLRLHKKYIMTGLERDIPQIKITNVVYRLAGHRGEIFDTRNMQEKDSDTRSKMQQRLDEEEKIIEKTGISVDKKHGTAPKKALPPELAAIFDDLRQSMLTNSKD</sequence>